<keyword evidence="2" id="KW-1185">Reference proteome</keyword>
<evidence type="ECO:0000313" key="2">
    <source>
        <dbReference type="Proteomes" id="UP001219518"/>
    </source>
</evidence>
<gene>
    <name evidence="1" type="ORF">KUF71_007681</name>
</gene>
<name>A0AAE1HBE2_9NEOP</name>
<evidence type="ECO:0000313" key="1">
    <source>
        <dbReference type="EMBL" id="KAK3918282.1"/>
    </source>
</evidence>
<comment type="caution">
    <text evidence="1">The sequence shown here is derived from an EMBL/GenBank/DDBJ whole genome shotgun (WGS) entry which is preliminary data.</text>
</comment>
<proteinExistence type="predicted"/>
<organism evidence="1 2">
    <name type="scientific">Frankliniella fusca</name>
    <dbReference type="NCBI Taxonomy" id="407009"/>
    <lineage>
        <taxon>Eukaryota</taxon>
        <taxon>Metazoa</taxon>
        <taxon>Ecdysozoa</taxon>
        <taxon>Arthropoda</taxon>
        <taxon>Hexapoda</taxon>
        <taxon>Insecta</taxon>
        <taxon>Pterygota</taxon>
        <taxon>Neoptera</taxon>
        <taxon>Paraneoptera</taxon>
        <taxon>Thysanoptera</taxon>
        <taxon>Terebrantia</taxon>
        <taxon>Thripoidea</taxon>
        <taxon>Thripidae</taxon>
        <taxon>Frankliniella</taxon>
    </lineage>
</organism>
<keyword evidence="1" id="KW-0648">Protein biosynthesis</keyword>
<keyword evidence="1" id="KW-0396">Initiation factor</keyword>
<reference evidence="1" key="2">
    <citation type="journal article" date="2023" name="BMC Genomics">
        <title>Pest status, molecular evolution, and epigenetic factors derived from the genome assembly of Frankliniella fusca, a thysanopteran phytovirus vector.</title>
        <authorList>
            <person name="Catto M.A."/>
            <person name="Labadie P.E."/>
            <person name="Jacobson A.L."/>
            <person name="Kennedy G.G."/>
            <person name="Srinivasan R."/>
            <person name="Hunt B.G."/>
        </authorList>
    </citation>
    <scope>NUCLEOTIDE SEQUENCE</scope>
    <source>
        <strain evidence="1">PL_HMW_Pooled</strain>
    </source>
</reference>
<sequence length="110" mass="12393">MKRFSTFTTLSKGRIGSARIRAKYTGVKSGKYNFRDEPSSLEVTKKTGVMLDMASFQFPCAHSGKFPLSKNKACDTELCKKHAIPTQYHKVYESYLNIQEATNADDEADE</sequence>
<accession>A0AAE1HBE2</accession>
<dbReference type="EMBL" id="JAHWGI010000930">
    <property type="protein sequence ID" value="KAK3918282.1"/>
    <property type="molecule type" value="Genomic_DNA"/>
</dbReference>
<dbReference type="GO" id="GO:0003743">
    <property type="term" value="F:translation initiation factor activity"/>
    <property type="evidence" value="ECO:0007669"/>
    <property type="project" value="UniProtKB-KW"/>
</dbReference>
<dbReference type="Proteomes" id="UP001219518">
    <property type="component" value="Unassembled WGS sequence"/>
</dbReference>
<dbReference type="AlphaFoldDB" id="A0AAE1HBE2"/>
<protein>
    <submittedName>
        <fullName evidence="1">Translation initiation factor 5A</fullName>
    </submittedName>
</protein>
<reference evidence="1" key="1">
    <citation type="submission" date="2021-07" db="EMBL/GenBank/DDBJ databases">
        <authorList>
            <person name="Catto M.A."/>
            <person name="Jacobson A."/>
            <person name="Kennedy G."/>
            <person name="Labadie P."/>
            <person name="Hunt B.G."/>
            <person name="Srinivasan R."/>
        </authorList>
    </citation>
    <scope>NUCLEOTIDE SEQUENCE</scope>
    <source>
        <strain evidence="1">PL_HMW_Pooled</strain>
        <tissue evidence="1">Head</tissue>
    </source>
</reference>